<gene>
    <name evidence="1" type="ORF">GGQ92_001998</name>
</gene>
<protein>
    <submittedName>
        <fullName evidence="1">Uncharacterized protein</fullName>
    </submittedName>
</protein>
<sequence>MKLSNLILHKDILLIHADIRGNDYIFTVKWKLHEDKKGGEWQLASYMNNTTGKLDLTEQEINTFLDQINPNWDWEQDQKEIMKAIKND</sequence>
<evidence type="ECO:0000313" key="2">
    <source>
        <dbReference type="Proteomes" id="UP000572212"/>
    </source>
</evidence>
<accession>A0A841RQJ6</accession>
<dbReference type="EMBL" id="JACHON010000009">
    <property type="protein sequence ID" value="MBB6513194.1"/>
    <property type="molecule type" value="Genomic_DNA"/>
</dbReference>
<evidence type="ECO:0000313" key="1">
    <source>
        <dbReference type="EMBL" id="MBB6513194.1"/>
    </source>
</evidence>
<name>A0A841RQJ6_9BACI</name>
<organism evidence="1 2">
    <name type="scientific">Gracilibacillus halotolerans</name>
    <dbReference type="NCBI Taxonomy" id="74386"/>
    <lineage>
        <taxon>Bacteria</taxon>
        <taxon>Bacillati</taxon>
        <taxon>Bacillota</taxon>
        <taxon>Bacilli</taxon>
        <taxon>Bacillales</taxon>
        <taxon>Bacillaceae</taxon>
        <taxon>Gracilibacillus</taxon>
    </lineage>
</organism>
<dbReference type="AlphaFoldDB" id="A0A841RQJ6"/>
<dbReference type="RefSeq" id="WP_184247941.1">
    <property type="nucleotide sequence ID" value="NZ_BAAACU010000055.1"/>
</dbReference>
<dbReference type="Proteomes" id="UP000572212">
    <property type="component" value="Unassembled WGS sequence"/>
</dbReference>
<reference evidence="1 2" key="1">
    <citation type="submission" date="2020-08" db="EMBL/GenBank/DDBJ databases">
        <title>Genomic Encyclopedia of Type Strains, Phase IV (KMG-IV): sequencing the most valuable type-strain genomes for metagenomic binning, comparative biology and taxonomic classification.</title>
        <authorList>
            <person name="Goeker M."/>
        </authorList>
    </citation>
    <scope>NUCLEOTIDE SEQUENCE [LARGE SCALE GENOMIC DNA]</scope>
    <source>
        <strain evidence="1 2">DSM 11805</strain>
    </source>
</reference>
<comment type="caution">
    <text evidence="1">The sequence shown here is derived from an EMBL/GenBank/DDBJ whole genome shotgun (WGS) entry which is preliminary data.</text>
</comment>
<keyword evidence="2" id="KW-1185">Reference proteome</keyword>
<proteinExistence type="predicted"/>